<proteinExistence type="predicted"/>
<dbReference type="EC" id="1.2.1.10" evidence="1"/>
<sequence>MNEQESDKLAALLLRPNGMINPELVGQCASTLAQKAGFNVPATTTVLVSPQTTVSPQNPYSREKLCPVLGLYVEEDWHAACERVLALLTNEGMGHTFVIHTQNPEIVREFALEKPVFRMLVNTPAALGGIGATTNITPALTLGCGALGGGSSSDNVGPMNLLNIRKVGYGVRTIDELRQPAAPSFDAVPVDSAVSPATKSVSIFEDTRFTGVMPAPAAATLTSSQAPSQTQGDDRFTTAISSANDAINEAQVEQIIKQVMGRLAP</sequence>
<accession>A0A090QM77</accession>
<dbReference type="InterPro" id="IPR016161">
    <property type="entry name" value="Ald_DH/histidinol_DH"/>
</dbReference>
<evidence type="ECO:0000313" key="2">
    <source>
        <dbReference type="Proteomes" id="UP000029227"/>
    </source>
</evidence>
<reference evidence="1 2" key="1">
    <citation type="journal article" date="2014" name="Genome Announc.">
        <title>Draft Genome Sequences of Two Vibrionaceae Species, Vibrio ponticus C121 and Photobacterium aphoticum C119, Isolated as Coral Reef Microbiota.</title>
        <authorList>
            <person name="Al-saari N."/>
            <person name="Meirelles P.M."/>
            <person name="Mino S."/>
            <person name="Suda W."/>
            <person name="Oshima K."/>
            <person name="Hattori M."/>
            <person name="Ohkuma M."/>
            <person name="Thompson F.L."/>
            <person name="Gomez-Gil B."/>
            <person name="Sawabe T."/>
            <person name="Sawabe T."/>
        </authorList>
    </citation>
    <scope>NUCLEOTIDE SEQUENCE [LARGE SCALE GENOMIC DNA]</scope>
    <source>
        <strain evidence="1 2">JCM 19237</strain>
    </source>
</reference>
<gene>
    <name evidence="1" type="ORF">JCM19237_2406</name>
</gene>
<dbReference type="GO" id="GO:0008774">
    <property type="term" value="F:acetaldehyde dehydrogenase (acetylating) activity"/>
    <property type="evidence" value="ECO:0007669"/>
    <property type="project" value="UniProtKB-EC"/>
</dbReference>
<comment type="caution">
    <text evidence="1">The sequence shown here is derived from an EMBL/GenBank/DDBJ whole genome shotgun (WGS) entry which is preliminary data.</text>
</comment>
<dbReference type="SUPFAM" id="SSF53720">
    <property type="entry name" value="ALDH-like"/>
    <property type="match status" value="1"/>
</dbReference>
<evidence type="ECO:0000313" key="1">
    <source>
        <dbReference type="EMBL" id="GAL04255.1"/>
    </source>
</evidence>
<dbReference type="InterPro" id="IPR016163">
    <property type="entry name" value="Ald_DH_C"/>
</dbReference>
<protein>
    <submittedName>
        <fullName evidence="1">Acetaldehyde dehydrogenase ethanolamine utilization cluster</fullName>
        <ecNumber evidence="1">1.2.1.10</ecNumber>
    </submittedName>
</protein>
<dbReference type="Proteomes" id="UP000029227">
    <property type="component" value="Unassembled WGS sequence"/>
</dbReference>
<keyword evidence="1" id="KW-0560">Oxidoreductase</keyword>
<organism evidence="1 2">
    <name type="scientific">Photobacterium aphoticum</name>
    <dbReference type="NCBI Taxonomy" id="754436"/>
    <lineage>
        <taxon>Bacteria</taxon>
        <taxon>Pseudomonadati</taxon>
        <taxon>Pseudomonadota</taxon>
        <taxon>Gammaproteobacteria</taxon>
        <taxon>Vibrionales</taxon>
        <taxon>Vibrionaceae</taxon>
        <taxon>Photobacterium</taxon>
    </lineage>
</organism>
<dbReference type="Gene3D" id="3.40.309.10">
    <property type="entry name" value="Aldehyde Dehydrogenase, Chain A, domain 2"/>
    <property type="match status" value="1"/>
</dbReference>
<dbReference type="AlphaFoldDB" id="A0A090QM77"/>
<dbReference type="EMBL" id="BBMN01000003">
    <property type="protein sequence ID" value="GAL04255.1"/>
    <property type="molecule type" value="Genomic_DNA"/>
</dbReference>
<name>A0A090QM77_9GAMM</name>
<dbReference type="STRING" id="754436.JCM19237_2406"/>
<dbReference type="eggNOG" id="COG1012">
    <property type="taxonomic scope" value="Bacteria"/>
</dbReference>